<dbReference type="OrthoDB" id="306160at2157"/>
<dbReference type="EMBL" id="WSZK01000001">
    <property type="protein sequence ID" value="MWG32915.1"/>
    <property type="molecule type" value="Genomic_DNA"/>
</dbReference>
<comment type="caution">
    <text evidence="1">The sequence shown here is derived from an EMBL/GenBank/DDBJ whole genome shotgun (WGS) entry which is preliminary data.</text>
</comment>
<organism evidence="1 2">
    <name type="scientific">Halomarina oriensis</name>
    <dbReference type="NCBI Taxonomy" id="671145"/>
    <lineage>
        <taxon>Archaea</taxon>
        <taxon>Methanobacteriati</taxon>
        <taxon>Methanobacteriota</taxon>
        <taxon>Stenosarchaea group</taxon>
        <taxon>Halobacteria</taxon>
        <taxon>Halobacteriales</taxon>
        <taxon>Natronomonadaceae</taxon>
        <taxon>Halomarina</taxon>
    </lineage>
</organism>
<name>A0A6B0GLD0_9EURY</name>
<dbReference type="SUPFAM" id="SSF47240">
    <property type="entry name" value="Ferritin-like"/>
    <property type="match status" value="1"/>
</dbReference>
<accession>A0A6B0GLD0</accession>
<dbReference type="InterPro" id="IPR012347">
    <property type="entry name" value="Ferritin-like"/>
</dbReference>
<reference evidence="1 2" key="1">
    <citation type="submission" date="2019-12" db="EMBL/GenBank/DDBJ databases">
        <title>Halocatena pleomorpha gen. nov. sp. nov., an extremely halophilic archaeon of family Halobacteriaceae isolated from saltpan soil.</title>
        <authorList>
            <person name="Pal Y."/>
            <person name="Verma A."/>
            <person name="Krishnamurthi S."/>
            <person name="Kumar P."/>
        </authorList>
    </citation>
    <scope>NUCLEOTIDE SEQUENCE [LARGE SCALE GENOMIC DNA]</scope>
    <source>
        <strain evidence="1 2">JCM 16495</strain>
    </source>
</reference>
<gene>
    <name evidence="1" type="ORF">GQS65_00135</name>
</gene>
<protein>
    <submittedName>
        <fullName evidence="1">Rubrerythrin family protein</fullName>
    </submittedName>
</protein>
<evidence type="ECO:0000313" key="1">
    <source>
        <dbReference type="EMBL" id="MWG32915.1"/>
    </source>
</evidence>
<proteinExistence type="predicted"/>
<dbReference type="Proteomes" id="UP000451471">
    <property type="component" value="Unassembled WGS sequence"/>
</dbReference>
<dbReference type="AlphaFoldDB" id="A0A6B0GLD0"/>
<evidence type="ECO:0000313" key="2">
    <source>
        <dbReference type="Proteomes" id="UP000451471"/>
    </source>
</evidence>
<dbReference type="Gene3D" id="1.20.1260.10">
    <property type="match status" value="1"/>
</dbReference>
<sequence length="209" mass="22893">MDASEFTDTLRTERATKLDRLGSDKALVATTNAQLDTTPVLAAAARSEARAAETFEAWAADTDDEAVREAFEAVAETEREHYERVADRLDEEVDDDADPLHDHLRGLDAPVERVAAGMVARPLVASRSLLQAVNFFVNDADEPTANLFRDLRSETETMAEEGAELLETLCASEAEWDRAMDAATETVDVAYEAYADALEELGVDPRPVC</sequence>
<keyword evidence="2" id="KW-1185">Reference proteome</keyword>
<dbReference type="RefSeq" id="WP_158202649.1">
    <property type="nucleotide sequence ID" value="NZ_WSZK01000001.1"/>
</dbReference>
<dbReference type="InterPro" id="IPR009078">
    <property type="entry name" value="Ferritin-like_SF"/>
</dbReference>